<dbReference type="EMBL" id="JAWZYT010003288">
    <property type="protein sequence ID" value="KAK4299165.1"/>
    <property type="molecule type" value="Genomic_DNA"/>
</dbReference>
<dbReference type="PANTHER" id="PTHR21321">
    <property type="entry name" value="PNAS-3 RELATED"/>
    <property type="match status" value="1"/>
</dbReference>
<comment type="caution">
    <text evidence="5">The sequence shown here is derived from an EMBL/GenBank/DDBJ whole genome shotgun (WGS) entry which is preliminary data.</text>
</comment>
<dbReference type="AlphaFoldDB" id="A0AAE1TXZ7"/>
<dbReference type="GO" id="GO:0000176">
    <property type="term" value="C:nuclear exosome (RNase complex)"/>
    <property type="evidence" value="ECO:0007669"/>
    <property type="project" value="TreeGrafter"/>
</dbReference>
<keyword evidence="2" id="KW-0271">Exosome</keyword>
<accession>A0AAE1TXZ7</accession>
<gene>
    <name evidence="5" type="ORF">Pmani_028542</name>
</gene>
<dbReference type="GO" id="GO:0000177">
    <property type="term" value="C:cytoplasmic exosome (RNase complex)"/>
    <property type="evidence" value="ECO:0007669"/>
    <property type="project" value="TreeGrafter"/>
</dbReference>
<dbReference type="GO" id="GO:0071034">
    <property type="term" value="P:CUT catabolic process"/>
    <property type="evidence" value="ECO:0007669"/>
    <property type="project" value="TreeGrafter"/>
</dbReference>
<evidence type="ECO:0000256" key="3">
    <source>
        <dbReference type="ARBA" id="ARBA00022884"/>
    </source>
</evidence>
<dbReference type="Gene3D" id="2.40.50.100">
    <property type="match status" value="1"/>
</dbReference>
<sequence>MSQMLEGQQVKELVIVLPGDKIEHPHLENNWDSVCVGPGLLCKNGAVYATRTGRLKMSSTNKKYIFYVDSQCKRYIPQAGEFVIGVITRRLGYNYLIDIGASGFVTITDLIFENYSKKNIQHLYIGDLIYGQLFATNNYREPEFVPLDVPKVSVGIAPLPRDGIMFHVPLHVARLLIDPSITLLKTIGKKTDFTLVVGYNGRIWLHSEDINDVVTIMNNVMMLEIFSPQELRTKLSCS</sequence>
<evidence type="ECO:0000256" key="2">
    <source>
        <dbReference type="ARBA" id="ARBA00022835"/>
    </source>
</evidence>
<dbReference type="InterPro" id="IPR036612">
    <property type="entry name" value="KH_dom_type_1_sf"/>
</dbReference>
<dbReference type="GO" id="GO:0010468">
    <property type="term" value="P:regulation of gene expression"/>
    <property type="evidence" value="ECO:0007669"/>
    <property type="project" value="UniProtKB-ARBA"/>
</dbReference>
<dbReference type="GO" id="GO:0071035">
    <property type="term" value="P:nuclear polyadenylation-dependent rRNA catabolic process"/>
    <property type="evidence" value="ECO:0007669"/>
    <property type="project" value="TreeGrafter"/>
</dbReference>
<dbReference type="GO" id="GO:0071051">
    <property type="term" value="P:poly(A)-dependent snoRNA 3'-end processing"/>
    <property type="evidence" value="ECO:0007669"/>
    <property type="project" value="TreeGrafter"/>
</dbReference>
<evidence type="ECO:0000313" key="5">
    <source>
        <dbReference type="EMBL" id="KAK4299165.1"/>
    </source>
</evidence>
<dbReference type="Pfam" id="PF21262">
    <property type="entry name" value="RRP40_S1"/>
    <property type="match status" value="1"/>
</dbReference>
<evidence type="ECO:0000256" key="1">
    <source>
        <dbReference type="ARBA" id="ARBA00004123"/>
    </source>
</evidence>
<keyword evidence="3" id="KW-0694">RNA-binding</keyword>
<comment type="subcellular location">
    <subcellularLocation>
        <location evidence="1">Nucleus</location>
    </subcellularLocation>
</comment>
<dbReference type="InterPro" id="IPR012340">
    <property type="entry name" value="NA-bd_OB-fold"/>
</dbReference>
<dbReference type="InterPro" id="IPR004088">
    <property type="entry name" value="KH_dom_type_1"/>
</dbReference>
<dbReference type="Proteomes" id="UP001292094">
    <property type="component" value="Unassembled WGS sequence"/>
</dbReference>
<dbReference type="GO" id="GO:0003723">
    <property type="term" value="F:RNA binding"/>
    <property type="evidence" value="ECO:0007669"/>
    <property type="project" value="UniProtKB-KW"/>
</dbReference>
<name>A0AAE1TXZ7_9EUCA</name>
<reference evidence="5" key="1">
    <citation type="submission" date="2023-11" db="EMBL/GenBank/DDBJ databases">
        <title>Genome assemblies of two species of porcelain crab, Petrolisthes cinctipes and Petrolisthes manimaculis (Anomura: Porcellanidae).</title>
        <authorList>
            <person name="Angst P."/>
        </authorList>
    </citation>
    <scope>NUCLEOTIDE SEQUENCE</scope>
    <source>
        <strain evidence="5">PB745_02</strain>
        <tissue evidence="5">Gill</tissue>
    </source>
</reference>
<dbReference type="GO" id="GO:0071038">
    <property type="term" value="P:TRAMP-dependent tRNA surveillance pathway"/>
    <property type="evidence" value="ECO:0007669"/>
    <property type="project" value="TreeGrafter"/>
</dbReference>
<dbReference type="GO" id="GO:0000467">
    <property type="term" value="P:exonucleolytic trimming to generate mature 3'-end of 5.8S rRNA from tricistronic rRNA transcript (SSU-rRNA, 5.8S rRNA, LSU-rRNA)"/>
    <property type="evidence" value="ECO:0007669"/>
    <property type="project" value="TreeGrafter"/>
</dbReference>
<dbReference type="Gene3D" id="3.30.1370.10">
    <property type="entry name" value="K Homology domain, type 1"/>
    <property type="match status" value="1"/>
</dbReference>
<proteinExistence type="predicted"/>
<dbReference type="Gene3D" id="2.40.50.140">
    <property type="entry name" value="Nucleic acid-binding proteins"/>
    <property type="match status" value="1"/>
</dbReference>
<dbReference type="SUPFAM" id="SSF54791">
    <property type="entry name" value="Eukaryotic type KH-domain (KH-domain type I)"/>
    <property type="match status" value="1"/>
</dbReference>
<evidence type="ECO:0000313" key="6">
    <source>
        <dbReference type="Proteomes" id="UP001292094"/>
    </source>
</evidence>
<organism evidence="5 6">
    <name type="scientific">Petrolisthes manimaculis</name>
    <dbReference type="NCBI Taxonomy" id="1843537"/>
    <lineage>
        <taxon>Eukaryota</taxon>
        <taxon>Metazoa</taxon>
        <taxon>Ecdysozoa</taxon>
        <taxon>Arthropoda</taxon>
        <taxon>Crustacea</taxon>
        <taxon>Multicrustacea</taxon>
        <taxon>Malacostraca</taxon>
        <taxon>Eumalacostraca</taxon>
        <taxon>Eucarida</taxon>
        <taxon>Decapoda</taxon>
        <taxon>Pleocyemata</taxon>
        <taxon>Anomura</taxon>
        <taxon>Galatheoidea</taxon>
        <taxon>Porcellanidae</taxon>
        <taxon>Petrolisthes</taxon>
    </lineage>
</organism>
<dbReference type="Pfam" id="PF15985">
    <property type="entry name" value="KH_6"/>
    <property type="match status" value="1"/>
</dbReference>
<keyword evidence="6" id="KW-1185">Reference proteome</keyword>
<dbReference type="GO" id="GO:0034475">
    <property type="term" value="P:U4 snRNA 3'-end processing"/>
    <property type="evidence" value="ECO:0007669"/>
    <property type="project" value="TreeGrafter"/>
</dbReference>
<feature type="domain" description="K Homology" evidence="4">
    <location>
        <begin position="163"/>
        <end position="209"/>
    </location>
</feature>
<protein>
    <recommendedName>
        <fullName evidence="4">K Homology domain-containing protein</fullName>
    </recommendedName>
</protein>
<dbReference type="InterPro" id="IPR026699">
    <property type="entry name" value="Exosome_RNA_bind1/RRP40/RRP4"/>
</dbReference>
<dbReference type="SUPFAM" id="SSF50249">
    <property type="entry name" value="Nucleic acid-binding proteins"/>
    <property type="match status" value="1"/>
</dbReference>
<dbReference type="PANTHER" id="PTHR21321:SF1">
    <property type="entry name" value="EXOSOME COMPLEX COMPONENT RRP40"/>
    <property type="match status" value="1"/>
</dbReference>
<dbReference type="SUPFAM" id="SSF110324">
    <property type="entry name" value="Ribosomal L27 protein-like"/>
    <property type="match status" value="1"/>
</dbReference>
<evidence type="ECO:0000259" key="4">
    <source>
        <dbReference type="Pfam" id="PF15985"/>
    </source>
</evidence>